<sequence length="276" mass="29913">MPDPKNSQSRITPRQAILPPIDDPSVHLQIDRLARRYLAASGLGMEILATIGGSAQGLIERLPRFVRSRLDGLTLAALNRAFAAATRTRRYVRDRGDWFNRLASTVSGAAGGVAGLPGAMIELPVTVTMLLRAILDIAEEHGLDPDSDEVRIEALRVFAAAGPMSEDDGTDLGLLAAKLSITGQTVQGIIARIAPRLAAVLGQKLAAQATPVFGALAGASINYTFARYYQEIARVHFGVLRLSQETGLPREALTEALRLRIEQLHNDRIERRVRKV</sequence>
<reference evidence="1 2" key="1">
    <citation type="submission" date="2014-09" db="EMBL/GenBank/DDBJ databases">
        <authorList>
            <person name="McGinnis J.M."/>
            <person name="Wolfgang W.J."/>
        </authorList>
    </citation>
    <scope>NUCLEOTIDE SEQUENCE [LARGE SCALE GENOMIC DNA]</scope>
    <source>
        <strain evidence="1 2">HAMBI 3106</strain>
    </source>
</reference>
<keyword evidence="2" id="KW-1185">Reference proteome</keyword>
<evidence type="ECO:0000313" key="2">
    <source>
        <dbReference type="Proteomes" id="UP000029917"/>
    </source>
</evidence>
<reference evidence="1 2" key="2">
    <citation type="submission" date="2014-10" db="EMBL/GenBank/DDBJ databases">
        <title>Paracoccus sanguinis sp. nov., isolated from clinical specimens of New York State patients.</title>
        <authorList>
            <person name="Mingle L.A."/>
            <person name="Cole J.A."/>
            <person name="Lapierre P."/>
            <person name="Musser K.A."/>
        </authorList>
    </citation>
    <scope>NUCLEOTIDE SEQUENCE [LARGE SCALE GENOMIC DNA]</scope>
    <source>
        <strain evidence="1 2">HAMBI 3106</strain>
    </source>
</reference>
<accession>A0A099F1P7</accession>
<dbReference type="Pfam" id="PF12787">
    <property type="entry name" value="EcsC"/>
    <property type="match status" value="1"/>
</dbReference>
<proteinExistence type="predicted"/>
<dbReference type="EMBL" id="JRKS01000044">
    <property type="protein sequence ID" value="KGJ04193.1"/>
    <property type="molecule type" value="Genomic_DNA"/>
</dbReference>
<dbReference type="PANTHER" id="PTHR41260">
    <property type="entry name" value="PROTEIN ECSC"/>
    <property type="match status" value="1"/>
</dbReference>
<protein>
    <submittedName>
        <fullName evidence="1">Protein EcsC</fullName>
    </submittedName>
</protein>
<dbReference type="OrthoDB" id="7569638at2"/>
<comment type="caution">
    <text evidence="1">The sequence shown here is derived from an EMBL/GenBank/DDBJ whole genome shotgun (WGS) entry which is preliminary data.</text>
</comment>
<dbReference type="InterPro" id="IPR024787">
    <property type="entry name" value="EcsC"/>
</dbReference>
<organism evidence="1 2">
    <name type="scientific">Paracoccus sphaerophysae</name>
    <dbReference type="NCBI Taxonomy" id="690417"/>
    <lineage>
        <taxon>Bacteria</taxon>
        <taxon>Pseudomonadati</taxon>
        <taxon>Pseudomonadota</taxon>
        <taxon>Alphaproteobacteria</taxon>
        <taxon>Rhodobacterales</taxon>
        <taxon>Paracoccaceae</taxon>
        <taxon>Paracoccus</taxon>
    </lineage>
</organism>
<dbReference type="Proteomes" id="UP000029917">
    <property type="component" value="Unassembled WGS sequence"/>
</dbReference>
<dbReference type="AlphaFoldDB" id="A0A099F1P7"/>
<evidence type="ECO:0000313" key="1">
    <source>
        <dbReference type="EMBL" id="KGJ04193.1"/>
    </source>
</evidence>
<dbReference type="STRING" id="690417.IC63_12435"/>
<gene>
    <name evidence="1" type="ORF">IC63_12435</name>
</gene>
<name>A0A099F1P7_9RHOB</name>
<dbReference type="PANTHER" id="PTHR41260:SF1">
    <property type="entry name" value="PROTEIN ECSC"/>
    <property type="match status" value="1"/>
</dbReference>
<dbReference type="RefSeq" id="WP_036720730.1">
    <property type="nucleotide sequence ID" value="NZ_JRKS01000044.1"/>
</dbReference>